<proteinExistence type="predicted"/>
<evidence type="ECO:0000256" key="1">
    <source>
        <dbReference type="SAM" id="MobiDB-lite"/>
    </source>
</evidence>
<organism evidence="2 3">
    <name type="scientific">Candidatus Nomurabacteria bacterium RIFCSPHIGHO2_01_FULL_40_20</name>
    <dbReference type="NCBI Taxonomy" id="1801738"/>
    <lineage>
        <taxon>Bacteria</taxon>
        <taxon>Candidatus Nomuraibacteriota</taxon>
    </lineage>
</organism>
<accession>A0A1F6V2S9</accession>
<reference evidence="2 3" key="1">
    <citation type="journal article" date="2016" name="Nat. Commun.">
        <title>Thousands of microbial genomes shed light on interconnected biogeochemical processes in an aquifer system.</title>
        <authorList>
            <person name="Anantharaman K."/>
            <person name="Brown C.T."/>
            <person name="Hug L.A."/>
            <person name="Sharon I."/>
            <person name="Castelle C.J."/>
            <person name="Probst A.J."/>
            <person name="Thomas B.C."/>
            <person name="Singh A."/>
            <person name="Wilkins M.J."/>
            <person name="Karaoz U."/>
            <person name="Brodie E.L."/>
            <person name="Williams K.H."/>
            <person name="Hubbard S.S."/>
            <person name="Banfield J.F."/>
        </authorList>
    </citation>
    <scope>NUCLEOTIDE SEQUENCE [LARGE SCALE GENOMIC DNA]</scope>
</reference>
<dbReference type="AlphaFoldDB" id="A0A1F6V2S9"/>
<evidence type="ECO:0000313" key="3">
    <source>
        <dbReference type="Proteomes" id="UP000178985"/>
    </source>
</evidence>
<protein>
    <submittedName>
        <fullName evidence="2">Uncharacterized protein</fullName>
    </submittedName>
</protein>
<comment type="caution">
    <text evidence="2">The sequence shown here is derived from an EMBL/GenBank/DDBJ whole genome shotgun (WGS) entry which is preliminary data.</text>
</comment>
<name>A0A1F6V2S9_9BACT</name>
<gene>
    <name evidence="2" type="ORF">A2733_00755</name>
</gene>
<dbReference type="EMBL" id="MFTO01000012">
    <property type="protein sequence ID" value="OGI63839.1"/>
    <property type="molecule type" value="Genomic_DNA"/>
</dbReference>
<evidence type="ECO:0000313" key="2">
    <source>
        <dbReference type="EMBL" id="OGI63839.1"/>
    </source>
</evidence>
<feature type="region of interest" description="Disordered" evidence="1">
    <location>
        <begin position="1"/>
        <end position="22"/>
    </location>
</feature>
<sequence length="122" mass="13473">MLPNNSWKPPAPPVREPVPNTVVETSPEVEVIGLVNRLLNLEENRLEGDEAHGSTGSEMDHLETQIAALKTKTNFQANIIAEVLVKSNNFSPERQKAIMEKIFPLLNQPGQIEAILKEAVTP</sequence>
<dbReference type="Proteomes" id="UP000178985">
    <property type="component" value="Unassembled WGS sequence"/>
</dbReference>